<keyword evidence="2" id="KW-1185">Reference proteome</keyword>
<dbReference type="Pfam" id="PF19614">
    <property type="entry name" value="DUF6119"/>
    <property type="match status" value="1"/>
</dbReference>
<comment type="caution">
    <text evidence="1">The sequence shown here is derived from an EMBL/GenBank/DDBJ whole genome shotgun (WGS) entry which is preliminary data.</text>
</comment>
<dbReference type="RefSeq" id="WP_378018058.1">
    <property type="nucleotide sequence ID" value="NZ_JBHSKT010000008.1"/>
</dbReference>
<protein>
    <submittedName>
        <fullName evidence="1">DUF6119 family protein</fullName>
    </submittedName>
</protein>
<accession>A0ABW0EFL3</accession>
<name>A0ABW0EFL3_9BACT</name>
<dbReference type="EMBL" id="JBHSKT010000008">
    <property type="protein sequence ID" value="MFC5271699.1"/>
    <property type="molecule type" value="Genomic_DNA"/>
</dbReference>
<evidence type="ECO:0000313" key="1">
    <source>
        <dbReference type="EMBL" id="MFC5271699.1"/>
    </source>
</evidence>
<evidence type="ECO:0000313" key="2">
    <source>
        <dbReference type="Proteomes" id="UP001596161"/>
    </source>
</evidence>
<proteinExistence type="predicted"/>
<organism evidence="1 2">
    <name type="scientific">Adhaeribacter terreus</name>
    <dbReference type="NCBI Taxonomy" id="529703"/>
    <lineage>
        <taxon>Bacteria</taxon>
        <taxon>Pseudomonadati</taxon>
        <taxon>Bacteroidota</taxon>
        <taxon>Cytophagia</taxon>
        <taxon>Cytophagales</taxon>
        <taxon>Hymenobacteraceae</taxon>
        <taxon>Adhaeribacter</taxon>
    </lineage>
</organism>
<reference evidence="2" key="1">
    <citation type="journal article" date="2019" name="Int. J. Syst. Evol. Microbiol.">
        <title>The Global Catalogue of Microorganisms (GCM) 10K type strain sequencing project: providing services to taxonomists for standard genome sequencing and annotation.</title>
        <authorList>
            <consortium name="The Broad Institute Genomics Platform"/>
            <consortium name="The Broad Institute Genome Sequencing Center for Infectious Disease"/>
            <person name="Wu L."/>
            <person name="Ma J."/>
        </authorList>
    </citation>
    <scope>NUCLEOTIDE SEQUENCE [LARGE SCALE GENOMIC DNA]</scope>
    <source>
        <strain evidence="2">KACC 12602</strain>
    </source>
</reference>
<dbReference type="Proteomes" id="UP001596161">
    <property type="component" value="Unassembled WGS sequence"/>
</dbReference>
<dbReference type="InterPro" id="IPR026487">
    <property type="entry name" value="CHP04141"/>
</dbReference>
<sequence length="319" mass="37449">MVRFNTPGSNKSMQLDYDFVHPQKLTAFYECDIYRVYAKGAKNPFYETRDRSTIYYETLKALYENVDPNDPWDFIKNISGIRVRGYVGELKKTEAPFINHITCEISILNSPYFLIDDNWYKVRGDFIKAINDQCSTMIKINEWSSHPLTTPWPLDEMDEGEYNLQYINTEGFIVMDKILGQHIELCDLLYESDDKIYLIHVKEGFDAKIRDLTNQVSISSNRLWNDLKSDSKFLTEVFERLLKSGNLKQSISKDEFLKKFEKEIIYVIAFCHKKNNKKVSENIEDFKSNIAKFSIIQSMREMQSNSYPLKTIEIKASIK</sequence>
<gene>
    <name evidence="1" type="ORF">ACFPIB_13860</name>
</gene>
<dbReference type="NCBIfam" id="TIGR04141">
    <property type="entry name" value="TIGR04141 family sporadically distributed protein"/>
    <property type="match status" value="1"/>
</dbReference>